<evidence type="ECO:0008006" key="8">
    <source>
        <dbReference type="Google" id="ProtNLM"/>
    </source>
</evidence>
<feature type="signal peptide" evidence="2">
    <location>
        <begin position="1"/>
        <end position="30"/>
    </location>
</feature>
<dbReference type="Gene3D" id="2.70.70.10">
    <property type="entry name" value="Glucose Permease (Domain IIA)"/>
    <property type="match status" value="1"/>
</dbReference>
<feature type="domain" description="Ig-like" evidence="4">
    <location>
        <begin position="394"/>
        <end position="471"/>
    </location>
</feature>
<dbReference type="NCBIfam" id="TIGR03696">
    <property type="entry name" value="Rhs_assc_core"/>
    <property type="match status" value="1"/>
</dbReference>
<dbReference type="InterPro" id="IPR022385">
    <property type="entry name" value="Rhs_assc_core"/>
</dbReference>
<feature type="domain" description="Ig-like" evidence="4">
    <location>
        <begin position="311"/>
        <end position="388"/>
    </location>
</feature>
<evidence type="ECO:0000256" key="2">
    <source>
        <dbReference type="SAM" id="SignalP"/>
    </source>
</evidence>
<evidence type="ECO:0000256" key="1">
    <source>
        <dbReference type="SAM" id="MobiDB-lite"/>
    </source>
</evidence>
<proteinExistence type="predicted"/>
<feature type="region of interest" description="Disordered" evidence="1">
    <location>
        <begin position="1791"/>
        <end position="1812"/>
    </location>
</feature>
<dbReference type="Pfam" id="PF01551">
    <property type="entry name" value="Peptidase_M23"/>
    <property type="match status" value="1"/>
</dbReference>
<evidence type="ECO:0000313" key="6">
    <source>
        <dbReference type="EMBL" id="TMU55658.1"/>
    </source>
</evidence>
<dbReference type="PANTHER" id="PTHR32305:SF15">
    <property type="entry name" value="PROTEIN RHSA-RELATED"/>
    <property type="match status" value="1"/>
</dbReference>
<dbReference type="InterPro" id="IPR045619">
    <property type="entry name" value="DUF6443"/>
</dbReference>
<accession>A0ABY2WLC8</accession>
<evidence type="ECO:0000259" key="4">
    <source>
        <dbReference type="Pfam" id="PF19081"/>
    </source>
</evidence>
<dbReference type="CDD" id="cd12797">
    <property type="entry name" value="M23_peptidase"/>
    <property type="match status" value="1"/>
</dbReference>
<dbReference type="Gene3D" id="2.180.10.10">
    <property type="entry name" value="RHS repeat-associated core"/>
    <property type="match status" value="2"/>
</dbReference>
<dbReference type="InterPro" id="IPR011055">
    <property type="entry name" value="Dup_hybrid_motif"/>
</dbReference>
<dbReference type="EMBL" id="VCNI01000002">
    <property type="protein sequence ID" value="TMU55658.1"/>
    <property type="molecule type" value="Genomic_DNA"/>
</dbReference>
<protein>
    <recommendedName>
        <fullName evidence="8">RHS repeat-associated protein</fullName>
    </recommendedName>
</protein>
<feature type="domain" description="M23ase beta-sheet core" evidence="3">
    <location>
        <begin position="1616"/>
        <end position="1721"/>
    </location>
</feature>
<name>A0ABY2WLC8_9FLAO</name>
<feature type="compositionally biased region" description="Polar residues" evidence="1">
    <location>
        <begin position="1791"/>
        <end position="1805"/>
    </location>
</feature>
<evidence type="ECO:0000313" key="7">
    <source>
        <dbReference type="Proteomes" id="UP000751614"/>
    </source>
</evidence>
<feature type="domain" description="DUF6443" evidence="5">
    <location>
        <begin position="584"/>
        <end position="732"/>
    </location>
</feature>
<dbReference type="Pfam" id="PF20041">
    <property type="entry name" value="DUF6443"/>
    <property type="match status" value="1"/>
</dbReference>
<gene>
    <name evidence="6" type="ORF">FGG15_15955</name>
</gene>
<dbReference type="Proteomes" id="UP000751614">
    <property type="component" value="Unassembled WGS sequence"/>
</dbReference>
<dbReference type="InterPro" id="IPR050708">
    <property type="entry name" value="T6SS_VgrG/RHS"/>
</dbReference>
<evidence type="ECO:0000259" key="5">
    <source>
        <dbReference type="Pfam" id="PF20041"/>
    </source>
</evidence>
<keyword evidence="7" id="KW-1185">Reference proteome</keyword>
<dbReference type="PANTHER" id="PTHR32305">
    <property type="match status" value="1"/>
</dbReference>
<dbReference type="InterPro" id="IPR016047">
    <property type="entry name" value="M23ase_b-sheet_dom"/>
</dbReference>
<organism evidence="6 7">
    <name type="scientific">Flagellimonas algicola</name>
    <dbReference type="NCBI Taxonomy" id="2583815"/>
    <lineage>
        <taxon>Bacteria</taxon>
        <taxon>Pseudomonadati</taxon>
        <taxon>Bacteroidota</taxon>
        <taxon>Flavobacteriia</taxon>
        <taxon>Flavobacteriales</taxon>
        <taxon>Flavobacteriaceae</taxon>
        <taxon>Flagellimonas</taxon>
    </lineage>
</organism>
<dbReference type="Pfam" id="PF19081">
    <property type="entry name" value="Ig_7"/>
    <property type="match status" value="2"/>
</dbReference>
<sequence>MKTKMYSMKHSIFLFSALVLTLLSQNDLNAQCYVENLSPSSFDFTEAGGTQTNSIVYTNGSCTYSLTFSNIPSWITSVTQPNSYQVVVTCQANQGGSRNALINYSYNGQMQSFAVSQDANPNPPPAPNIPTVVANSNGCGQATLQRSGNPPSGVTWYWQGTNSSGTSTSSSLNAANNNYTATQTGTYYIRARGGNGLWSPSASRAVSVIDLEPGVIENNNVSICSGDDPPQIDSFEEAYGSVGGHTYQWERSLNGGAWTEIGNANDSFYDPPAGLTLNAKYRRKASCGSQEVISNEATVTVDPLPGIASGNDVSRCGSGTLTLSATAGTNGNSIRWYSTSTGGTSLHTGINFGTPSLSATTSYYAESYNSTTGCTATSRKLIRAVINPIPGSATGNNTSRCGTGTVTLTANLGTNANTIRWYTASSGGTLLHTGTSFTTPSLSSTTTYFAESYNSTTGCVAGSRTPIQAQVESVITWYLDADGDGHAISTSQSCSSPGADFTQTVLPLDDCDDGNSGIQGPVVWYLDSDGDGLGDPNEPSDPSCTAPANHVADNTDQCPGYGSPTNQCEIPASNDPETHNYIYTRTYQSEVATVPTLKFGNDDAYVQQITFFDGLGRPQQQNAIRQSPDNKDVITHIGYDEYGRQDKEWLPLYEPLGSLGDFRTGNLEADTRGYYENHADYGLDFPTTSGIDVNAYSQKDFEPSPLNRVLKQAAPGEDWKLGNGHEIEFDYKSNSASDNVKQYRVSLVFASNTYTPTLVDDGTYTAKELYKHITYDENHDGSSSNLHTTEEFTDKQGRVVLKRTYAKVGSPSEVEAHDTYYVYDDFGNLTFVLPPLVDTSATIDQTILDNLCYQYAYDHRNRLVEKQLPGKEREFIIYNKLDQPVMTQDANLREGTGPDTWLFTHYDAHGRVAYTGKLTYANDTQRTYVQQQVDNYIQDQENNGVVDPKLWVNKRSLTDGPLTIAGSEVHYSGIEYTGATITEVLTVNYYDNYEFDTANEGASPTDVFNEPVDDRTQGLATGSLVKVLTTNDWITTVTRYDDKGRAIYTYSQNDYLQTTDMVESQLDFVGKPLKVRSQHTRNGNTVVTLDNFTYDHVGRLLSQTQCIGDQTLGESCDQVNVEANPVVNTSLVTQGTVGTQSVTIANPSPSEPVVVTGGTFRVDPNAGSSGADQELIVYNDYDELGQLKSKKVGGDPNASTLGLQTVDYGYNVRGWLKSINQDANADNDLFNFGINYNTVAHGGTALFNGNIAETQWETANDNIQRWYHYGYDALNRITGATSNTGNYDVANITYDKNGNIQTLNRDGWQDNGGGTVYPDMDILDYDYNAGNRLLKVTDTGNTNFGFKDPTTTGNDYRYDDNGNLVMDQNKGIGNDAVDGISYNHLNLPTSVVINGQTISYIYDAAGTKLRKNAEGSVTDYAGNYVYTDNNGTPVLEFLSHPEGYASPDGQGAYDYVYQYKDHLGNIRLSFMDNNGTTEIVEENNYYPFGLKHKGYNDTTSPLGNSVANRWKFGGKELDDSFNDALATYDFGARNYSPDLGRWMNVDPLADLLTQYDKSPYAYAWNNPIFFIDPDGESPCPPGIDCENPLPNMQRIRVNRASNLGAGYTRTNGTQWHAGHDLYAPVGTSVRSSMAGEVVAEGNSSSYGNYVTIKTTHTRTETVNGETTETTDTYYTFYAHLEETSVEEGDTVEAGDEIGTSGISGNASNLTGDNEHLHFEIGTELRSENSSFLKKDSLLDANKGYNGVSFASQDPEATNQSDKGVVKTQISIGYNPQTGKQYLILKRTNQNYSSSSANGTDEQPTYNILEIEQ</sequence>
<reference evidence="6 7" key="1">
    <citation type="submission" date="2019-05" db="EMBL/GenBank/DDBJ databases">
        <title>Flagellimonas sp. AsT0115, sp. nov., isolated from a marine red algae, Asparagopsis taxiformis.</title>
        <authorList>
            <person name="Kim J."/>
            <person name="Jeong S.E."/>
            <person name="Jeon C.O."/>
        </authorList>
    </citation>
    <scope>NUCLEOTIDE SEQUENCE [LARGE SCALE GENOMIC DNA]</scope>
    <source>
        <strain evidence="6 7">AsT0115</strain>
    </source>
</reference>
<dbReference type="SUPFAM" id="SSF51261">
    <property type="entry name" value="Duplicated hybrid motif"/>
    <property type="match status" value="1"/>
</dbReference>
<feature type="chain" id="PRO_5045935436" description="RHS repeat-associated protein" evidence="2">
    <location>
        <begin position="31"/>
        <end position="1812"/>
    </location>
</feature>
<dbReference type="InterPro" id="IPR044023">
    <property type="entry name" value="Ig_7"/>
</dbReference>
<keyword evidence="2" id="KW-0732">Signal</keyword>
<comment type="caution">
    <text evidence="6">The sequence shown here is derived from an EMBL/GenBank/DDBJ whole genome shotgun (WGS) entry which is preliminary data.</text>
</comment>
<evidence type="ECO:0000259" key="3">
    <source>
        <dbReference type="Pfam" id="PF01551"/>
    </source>
</evidence>